<gene>
    <name evidence="4" type="ORF">PXEA_LOCUS2051</name>
</gene>
<dbReference type="AlphaFoldDB" id="A0A3S4ZPI3"/>
<protein>
    <recommendedName>
        <fullName evidence="3">PRMT5 TIM barrel domain-containing protein</fullName>
    </recommendedName>
</protein>
<evidence type="ECO:0000256" key="2">
    <source>
        <dbReference type="SAM" id="MobiDB-lite"/>
    </source>
</evidence>
<evidence type="ECO:0000313" key="5">
    <source>
        <dbReference type="Proteomes" id="UP000784294"/>
    </source>
</evidence>
<dbReference type="GO" id="GO:0005829">
    <property type="term" value="C:cytosol"/>
    <property type="evidence" value="ECO:0007669"/>
    <property type="project" value="TreeGrafter"/>
</dbReference>
<dbReference type="EMBL" id="CAAALY010004362">
    <property type="protein sequence ID" value="VEL08611.1"/>
    <property type="molecule type" value="Genomic_DNA"/>
</dbReference>
<dbReference type="InterPro" id="IPR035247">
    <property type="entry name" value="PRMT5_TIM"/>
</dbReference>
<sequence length="247" mass="28736">MDLRNHEGDPDMRSESLEDKGKALGISNPRGLDVVLVSRSRLVLLFRHNVCTYIRLFFRISSTPNRGHQINRLRMSLLPFLLPGRIRLMNTPVWIRIPMFIKKSESAEANLSNTTSPWHWWSKFSSLCADIVPEFLALALELNEDFPEDFTEDLNRWLAEPISCFLIPTRLFVTNSKGFPVLIRPHQQLISRLLKLNVQIMITGACRHNRGYVIYQQYIAWLLKHQTAPDTYELHSRGMEDIPQVRN</sequence>
<accession>A0A3S4ZPI3</accession>
<keyword evidence="1" id="KW-0949">S-adenosyl-L-methionine</keyword>
<dbReference type="GO" id="GO:0006355">
    <property type="term" value="P:regulation of DNA-templated transcription"/>
    <property type="evidence" value="ECO:0007669"/>
    <property type="project" value="TreeGrafter"/>
</dbReference>
<feature type="domain" description="PRMT5 TIM barrel" evidence="3">
    <location>
        <begin position="90"/>
        <end position="224"/>
    </location>
</feature>
<dbReference type="OrthoDB" id="1368803at2759"/>
<feature type="region of interest" description="Disordered" evidence="2">
    <location>
        <begin position="1"/>
        <end position="20"/>
    </location>
</feature>
<keyword evidence="5" id="KW-1185">Reference proteome</keyword>
<comment type="caution">
    <text evidence="4">The sequence shown here is derived from an EMBL/GenBank/DDBJ whole genome shotgun (WGS) entry which is preliminary data.</text>
</comment>
<dbReference type="GO" id="GO:0016274">
    <property type="term" value="F:protein-arginine N-methyltransferase activity"/>
    <property type="evidence" value="ECO:0007669"/>
    <property type="project" value="InterPro"/>
</dbReference>
<dbReference type="PANTHER" id="PTHR10738">
    <property type="entry name" value="PROTEIN ARGININE N-METHYLTRANSFERASE 5"/>
    <property type="match status" value="1"/>
</dbReference>
<dbReference type="Gene3D" id="3.20.20.150">
    <property type="entry name" value="Divalent-metal-dependent TIM barrel enzymes"/>
    <property type="match status" value="1"/>
</dbReference>
<proteinExistence type="predicted"/>
<dbReference type="PANTHER" id="PTHR10738:SF0">
    <property type="entry name" value="PROTEIN ARGININE N-METHYLTRANSFERASE 5"/>
    <property type="match status" value="1"/>
</dbReference>
<dbReference type="InterPro" id="IPR025799">
    <property type="entry name" value="Arg_MeTrfase"/>
</dbReference>
<evidence type="ECO:0000256" key="1">
    <source>
        <dbReference type="ARBA" id="ARBA00022691"/>
    </source>
</evidence>
<evidence type="ECO:0000259" key="3">
    <source>
        <dbReference type="Pfam" id="PF17285"/>
    </source>
</evidence>
<organism evidence="4 5">
    <name type="scientific">Protopolystoma xenopodis</name>
    <dbReference type="NCBI Taxonomy" id="117903"/>
    <lineage>
        <taxon>Eukaryota</taxon>
        <taxon>Metazoa</taxon>
        <taxon>Spiralia</taxon>
        <taxon>Lophotrochozoa</taxon>
        <taxon>Platyhelminthes</taxon>
        <taxon>Monogenea</taxon>
        <taxon>Polyopisthocotylea</taxon>
        <taxon>Polystomatidea</taxon>
        <taxon>Polystomatidae</taxon>
        <taxon>Protopolystoma</taxon>
    </lineage>
</organism>
<name>A0A3S4ZPI3_9PLAT</name>
<dbReference type="Pfam" id="PF17285">
    <property type="entry name" value="PRMT5_TIM"/>
    <property type="match status" value="1"/>
</dbReference>
<reference evidence="4" key="1">
    <citation type="submission" date="2018-11" db="EMBL/GenBank/DDBJ databases">
        <authorList>
            <consortium name="Pathogen Informatics"/>
        </authorList>
    </citation>
    <scope>NUCLEOTIDE SEQUENCE</scope>
</reference>
<dbReference type="GO" id="GO:0005634">
    <property type="term" value="C:nucleus"/>
    <property type="evidence" value="ECO:0007669"/>
    <property type="project" value="TreeGrafter"/>
</dbReference>
<dbReference type="Proteomes" id="UP000784294">
    <property type="component" value="Unassembled WGS sequence"/>
</dbReference>
<evidence type="ECO:0000313" key="4">
    <source>
        <dbReference type="EMBL" id="VEL08611.1"/>
    </source>
</evidence>